<comment type="caution">
    <text evidence="3">The sequence shown here is derived from an EMBL/GenBank/DDBJ whole genome shotgun (WGS) entry which is preliminary data.</text>
</comment>
<feature type="transmembrane region" description="Helical" evidence="2">
    <location>
        <begin position="30"/>
        <end position="51"/>
    </location>
</feature>
<proteinExistence type="predicted"/>
<organism evidence="3 4">
    <name type="scientific">Favolaschia claudopus</name>
    <dbReference type="NCBI Taxonomy" id="2862362"/>
    <lineage>
        <taxon>Eukaryota</taxon>
        <taxon>Fungi</taxon>
        <taxon>Dikarya</taxon>
        <taxon>Basidiomycota</taxon>
        <taxon>Agaricomycotina</taxon>
        <taxon>Agaricomycetes</taxon>
        <taxon>Agaricomycetidae</taxon>
        <taxon>Agaricales</taxon>
        <taxon>Marasmiineae</taxon>
        <taxon>Mycenaceae</taxon>
        <taxon>Favolaschia</taxon>
    </lineage>
</organism>
<keyword evidence="4" id="KW-1185">Reference proteome</keyword>
<reference evidence="3 4" key="1">
    <citation type="journal article" date="2024" name="J Genomics">
        <title>Draft genome sequencing and assembly of Favolaschia claudopus CIRM-BRFM 2984 isolated from oak limbs.</title>
        <authorList>
            <person name="Navarro D."/>
            <person name="Drula E."/>
            <person name="Chaduli D."/>
            <person name="Cazenave R."/>
            <person name="Ahrendt S."/>
            <person name="Wang J."/>
            <person name="Lipzen A."/>
            <person name="Daum C."/>
            <person name="Barry K."/>
            <person name="Grigoriev I.V."/>
            <person name="Favel A."/>
            <person name="Rosso M.N."/>
            <person name="Martin F."/>
        </authorList>
    </citation>
    <scope>NUCLEOTIDE SEQUENCE [LARGE SCALE GENOMIC DNA]</scope>
    <source>
        <strain evidence="3 4">CIRM-BRFM 2984</strain>
    </source>
</reference>
<dbReference type="EMBL" id="JAWWNJ010000003">
    <property type="protein sequence ID" value="KAK7059839.1"/>
    <property type="molecule type" value="Genomic_DNA"/>
</dbReference>
<accession>A0AAW0E3J3</accession>
<gene>
    <name evidence="3" type="ORF">R3P38DRAFT_3168291</name>
</gene>
<dbReference type="Proteomes" id="UP001362999">
    <property type="component" value="Unassembled WGS sequence"/>
</dbReference>
<sequence length="311" mass="33553">MSLFEAGVPALVSREAGPSTALHHKMLIDLFLTLQMLGFVGSCALVLTTTLSSRAPRNATWQNFFTAWIVSTVSYSLLLFSGQLNNPKPSFGVCLAQSGLIYGIPSLNAATAFGLIAQIWFSVQTVLSKKIKYERLWIIGLLILPYAFLVAIVVAAWTTGIRNSGSVELIGSGMYCHLGHSATLGRVSAAIVALLLIPTLALEIAICVALRRNWGTFKKMRNSLSIIMRVVIFTIFGTLAIGVSGVFVFSDAHGAALNIVLAILPVTAVVVFATQKDIIRVWMFWKRPLPADEKSLDDSSPRSSKSSAPPV</sequence>
<feature type="compositionally biased region" description="Basic and acidic residues" evidence="1">
    <location>
        <begin position="291"/>
        <end position="300"/>
    </location>
</feature>
<feature type="transmembrane region" description="Helical" evidence="2">
    <location>
        <begin position="230"/>
        <end position="249"/>
    </location>
</feature>
<evidence type="ECO:0000313" key="4">
    <source>
        <dbReference type="Proteomes" id="UP001362999"/>
    </source>
</evidence>
<feature type="transmembrane region" description="Helical" evidence="2">
    <location>
        <begin position="135"/>
        <end position="157"/>
    </location>
</feature>
<keyword evidence="2" id="KW-0812">Transmembrane</keyword>
<evidence type="ECO:0000313" key="3">
    <source>
        <dbReference type="EMBL" id="KAK7059839.1"/>
    </source>
</evidence>
<evidence type="ECO:0000256" key="1">
    <source>
        <dbReference type="SAM" id="MobiDB-lite"/>
    </source>
</evidence>
<feature type="transmembrane region" description="Helical" evidence="2">
    <location>
        <begin position="63"/>
        <end position="80"/>
    </location>
</feature>
<evidence type="ECO:0000256" key="2">
    <source>
        <dbReference type="SAM" id="Phobius"/>
    </source>
</evidence>
<keyword evidence="2" id="KW-1133">Transmembrane helix</keyword>
<feature type="region of interest" description="Disordered" evidence="1">
    <location>
        <begin position="291"/>
        <end position="311"/>
    </location>
</feature>
<feature type="transmembrane region" description="Helical" evidence="2">
    <location>
        <begin position="100"/>
        <end position="123"/>
    </location>
</feature>
<feature type="compositionally biased region" description="Low complexity" evidence="1">
    <location>
        <begin position="301"/>
        <end position="311"/>
    </location>
</feature>
<name>A0AAW0E3J3_9AGAR</name>
<keyword evidence="2" id="KW-0472">Membrane</keyword>
<evidence type="ECO:0008006" key="5">
    <source>
        <dbReference type="Google" id="ProtNLM"/>
    </source>
</evidence>
<feature type="transmembrane region" description="Helical" evidence="2">
    <location>
        <begin position="255"/>
        <end position="274"/>
    </location>
</feature>
<protein>
    <recommendedName>
        <fullName evidence="5">G-protein coupled receptors family 2 profile 2 domain-containing protein</fullName>
    </recommendedName>
</protein>
<feature type="transmembrane region" description="Helical" evidence="2">
    <location>
        <begin position="187"/>
        <end position="210"/>
    </location>
</feature>
<dbReference type="AlphaFoldDB" id="A0AAW0E3J3"/>